<organism evidence="2 4">
    <name type="scientific">Mucilaginibacter rubeus</name>
    <dbReference type="NCBI Taxonomy" id="2027860"/>
    <lineage>
        <taxon>Bacteria</taxon>
        <taxon>Pseudomonadati</taxon>
        <taxon>Bacteroidota</taxon>
        <taxon>Sphingobacteriia</taxon>
        <taxon>Sphingobacteriales</taxon>
        <taxon>Sphingobacteriaceae</taxon>
        <taxon>Mucilaginibacter</taxon>
    </lineage>
</organism>
<evidence type="ECO:0000313" key="5">
    <source>
        <dbReference type="Proteomes" id="UP000663940"/>
    </source>
</evidence>
<name>A0AAE6MHJ2_9SPHI</name>
<dbReference type="EMBL" id="CP071880">
    <property type="protein sequence ID" value="QTE47550.1"/>
    <property type="molecule type" value="Genomic_DNA"/>
</dbReference>
<keyword evidence="5" id="KW-1185">Reference proteome</keyword>
<dbReference type="AlphaFoldDB" id="A0AAE6MHJ2"/>
<reference evidence="3 5" key="2">
    <citation type="submission" date="2021-03" db="EMBL/GenBank/DDBJ databases">
        <title>Mucilaginibacter strains isolated from gold and copper mining confer multi heavy-metal resistance.</title>
        <authorList>
            <person name="Li Y."/>
        </authorList>
    </citation>
    <scope>NUCLEOTIDE SEQUENCE [LARGE SCALE GENOMIC DNA]</scope>
    <source>
        <strain evidence="3 5">P2-4</strain>
    </source>
</reference>
<feature type="region of interest" description="Disordered" evidence="1">
    <location>
        <begin position="1"/>
        <end position="38"/>
    </location>
</feature>
<evidence type="ECO:0000313" key="3">
    <source>
        <dbReference type="EMBL" id="QTE47550.1"/>
    </source>
</evidence>
<protein>
    <submittedName>
        <fullName evidence="2">Uncharacterized protein</fullName>
    </submittedName>
</protein>
<dbReference type="EMBL" id="CP043451">
    <property type="protein sequence ID" value="QEM03680.1"/>
    <property type="molecule type" value="Genomic_DNA"/>
</dbReference>
<evidence type="ECO:0000256" key="1">
    <source>
        <dbReference type="SAM" id="MobiDB-lite"/>
    </source>
</evidence>
<gene>
    <name evidence="2" type="ORF">DIU31_009195</name>
    <name evidence="3" type="ORF">J3L21_18450</name>
</gene>
<evidence type="ECO:0000313" key="2">
    <source>
        <dbReference type="EMBL" id="QEM03680.1"/>
    </source>
</evidence>
<dbReference type="RefSeq" id="WP_112652485.1">
    <property type="nucleotide sequence ID" value="NZ_CP043451.1"/>
</dbReference>
<proteinExistence type="predicted"/>
<evidence type="ECO:0000313" key="4">
    <source>
        <dbReference type="Proteomes" id="UP000250557"/>
    </source>
</evidence>
<sequence length="112" mass="12867">MHEIKSLADQLRNRINKPDAPAVEKSPPQKKKEKKQQVAAPVLELLRAYDLADHKSMIHVRFETPTAQLLHHLKMASGIEVNKVVGYAVKQFLEQHPELKIIVKQYLQTIEL</sequence>
<accession>A0AAE6MHJ2</accession>
<reference evidence="2 4" key="1">
    <citation type="submission" date="2019-08" db="EMBL/GenBank/DDBJ databases">
        <title>Comparative genome analysis confer to the adaptation heavy metal polluted environment.</title>
        <authorList>
            <person name="Li Y."/>
        </authorList>
    </citation>
    <scope>NUCLEOTIDE SEQUENCE [LARGE SCALE GENOMIC DNA]</scope>
    <source>
        <strain evidence="2 4">P2</strain>
    </source>
</reference>
<dbReference type="Proteomes" id="UP000250557">
    <property type="component" value="Chromosome"/>
</dbReference>
<dbReference type="Proteomes" id="UP000663940">
    <property type="component" value="Chromosome"/>
</dbReference>